<dbReference type="RefSeq" id="WP_151124291.1">
    <property type="nucleotide sequence ID" value="NZ_CP088081.1"/>
</dbReference>
<reference evidence="1 2" key="1">
    <citation type="submission" date="2019-09" db="EMBL/GenBank/DDBJ databases">
        <title>Draft genome sequences of 48 bacterial type strains from the CCUG.</title>
        <authorList>
            <person name="Tunovic T."/>
            <person name="Pineiro-Iglesias B."/>
            <person name="Unosson C."/>
            <person name="Inganas E."/>
            <person name="Ohlen M."/>
            <person name="Cardew S."/>
            <person name="Jensie-Markopoulos S."/>
            <person name="Salva-Serra F."/>
            <person name="Jaen-Luchoro D."/>
            <person name="Karlsson R."/>
            <person name="Svensson-Stadler L."/>
            <person name="Chun J."/>
            <person name="Moore E."/>
        </authorList>
    </citation>
    <scope>NUCLEOTIDE SEQUENCE [LARGE SCALE GENOMIC DNA]</scope>
    <source>
        <strain evidence="1 2">CCUG 30977</strain>
    </source>
</reference>
<organism evidence="1 2">
    <name type="scientific">Ideonella dechloratans</name>
    <dbReference type="NCBI Taxonomy" id="36863"/>
    <lineage>
        <taxon>Bacteria</taxon>
        <taxon>Pseudomonadati</taxon>
        <taxon>Pseudomonadota</taxon>
        <taxon>Betaproteobacteria</taxon>
        <taxon>Burkholderiales</taxon>
        <taxon>Sphaerotilaceae</taxon>
        <taxon>Ideonella</taxon>
    </lineage>
</organism>
<dbReference type="Proteomes" id="UP000430120">
    <property type="component" value="Unassembled WGS sequence"/>
</dbReference>
<proteinExistence type="predicted"/>
<sequence>MSTPTVPPEHTALLGAVQAVLRPLAELLVARGLPYAQAEERLKAAYVQAARDAALRATPEALPHRLVSRLSTATGINRREVGRLLAEPDASSGLRPSMALRVFERWRTDPDYLNGRGQPQILRRQGVAPSFEALAAQVSRDVHPRSVLDDMVRLKLVEWEADADTVTLRQSAFVPDADTAKLMAYLGANVGDHLSAAVENVGGLQPRHFEQAIWADGLTLDLARELRAIIEAQWKLLSQALVPEIQRRIDGIEAAGLTPDARVRVGVYMYSQQDDGRPAAQDQEGKPHA</sequence>
<evidence type="ECO:0000313" key="1">
    <source>
        <dbReference type="EMBL" id="KAB0581589.1"/>
    </source>
</evidence>
<dbReference type="OrthoDB" id="6356376at2"/>
<dbReference type="EMBL" id="VZPB01000024">
    <property type="protein sequence ID" value="KAB0581589.1"/>
    <property type="molecule type" value="Genomic_DNA"/>
</dbReference>
<dbReference type="Pfam" id="PF20112">
    <property type="entry name" value="DUF6502"/>
    <property type="match status" value="1"/>
</dbReference>
<accession>A0A643FBH8</accession>
<name>A0A643FBH8_IDEDE</name>
<dbReference type="InterPro" id="IPR045445">
    <property type="entry name" value="DUF6502"/>
</dbReference>
<keyword evidence="2" id="KW-1185">Reference proteome</keyword>
<comment type="caution">
    <text evidence="1">The sequence shown here is derived from an EMBL/GenBank/DDBJ whole genome shotgun (WGS) entry which is preliminary data.</text>
</comment>
<evidence type="ECO:0000313" key="2">
    <source>
        <dbReference type="Proteomes" id="UP000430120"/>
    </source>
</evidence>
<gene>
    <name evidence="1" type="ORF">F7Q92_11530</name>
</gene>
<dbReference type="AlphaFoldDB" id="A0A643FBH8"/>
<protein>
    <submittedName>
        <fullName evidence="1">Uncharacterized protein</fullName>
    </submittedName>
</protein>